<proteinExistence type="predicted"/>
<dbReference type="InterPro" id="IPR010642">
    <property type="entry name" value="Invasion_prot_B"/>
</dbReference>
<keyword evidence="2" id="KW-0732">Signal</keyword>
<feature type="compositionally biased region" description="Low complexity" evidence="1">
    <location>
        <begin position="28"/>
        <end position="54"/>
    </location>
</feature>
<feature type="region of interest" description="Disordered" evidence="1">
    <location>
        <begin position="28"/>
        <end position="55"/>
    </location>
</feature>
<dbReference type="RefSeq" id="WP_074553275.1">
    <property type="nucleotide sequence ID" value="NZ_CP119563.1"/>
</dbReference>
<protein>
    <submittedName>
        <fullName evidence="3">Invasion protein IalB, involved in pathogenesis</fullName>
    </submittedName>
</protein>
<dbReference type="Gene3D" id="2.60.40.1880">
    <property type="entry name" value="Invasion associated locus B (IalB) protein"/>
    <property type="match status" value="1"/>
</dbReference>
<reference evidence="3 4" key="1">
    <citation type="submission" date="2016-10" db="EMBL/GenBank/DDBJ databases">
        <authorList>
            <person name="de Groot N.N."/>
        </authorList>
    </citation>
    <scope>NUCLEOTIDE SEQUENCE [LARGE SCALE GENOMIC DNA]</scope>
    <source>
        <strain evidence="4">DSM 938 / 37b4</strain>
    </source>
</reference>
<feature type="signal peptide" evidence="2">
    <location>
        <begin position="1"/>
        <end position="23"/>
    </location>
</feature>
<organism evidence="3 4">
    <name type="scientific">Rhodobacter capsulatus</name>
    <name type="common">Rhodopseudomonas capsulata</name>
    <dbReference type="NCBI Taxonomy" id="1061"/>
    <lineage>
        <taxon>Bacteria</taxon>
        <taxon>Pseudomonadati</taxon>
        <taxon>Pseudomonadota</taxon>
        <taxon>Alphaproteobacteria</taxon>
        <taxon>Rhodobacterales</taxon>
        <taxon>Rhodobacter group</taxon>
        <taxon>Rhodobacter</taxon>
    </lineage>
</organism>
<dbReference type="Pfam" id="PF06776">
    <property type="entry name" value="IalB"/>
    <property type="match status" value="1"/>
</dbReference>
<accession>A0A1G7H1I2</accession>
<sequence length="198" mass="20682">MIKNTASLALVLAVSLAAPMALAEDAAPTATPAPTAEAPAPAAEAPAAEAPAEPYVKTTEGDWKVQCIRVESGDEPCEMFQLLTDKDGNKVASISVLGLPKGKEAVAGATIATPLESALTAGVTLQIDTQKPITLPYSFCSQVGCFSNVVLKAEELDLFKKGKKIAMTIVPMRAPDQKVELEISLKGFSAAWDAMQPK</sequence>
<gene>
    <name evidence="3" type="ORF">SAMN04244550_01374</name>
</gene>
<dbReference type="Proteomes" id="UP000183812">
    <property type="component" value="Unassembled WGS sequence"/>
</dbReference>
<feature type="chain" id="PRO_5010175895" evidence="2">
    <location>
        <begin position="24"/>
        <end position="198"/>
    </location>
</feature>
<evidence type="ECO:0000313" key="4">
    <source>
        <dbReference type="Proteomes" id="UP000183812"/>
    </source>
</evidence>
<name>A0A1G7H1I2_RHOCA</name>
<evidence type="ECO:0000256" key="2">
    <source>
        <dbReference type="SAM" id="SignalP"/>
    </source>
</evidence>
<evidence type="ECO:0000256" key="1">
    <source>
        <dbReference type="SAM" id="MobiDB-lite"/>
    </source>
</evidence>
<dbReference type="EMBL" id="FNAY01000005">
    <property type="protein sequence ID" value="SDE94277.1"/>
    <property type="molecule type" value="Genomic_DNA"/>
</dbReference>
<dbReference type="InterPro" id="IPR038696">
    <property type="entry name" value="IalB_sf"/>
</dbReference>
<dbReference type="OrthoDB" id="9797912at2"/>
<evidence type="ECO:0000313" key="3">
    <source>
        <dbReference type="EMBL" id="SDE94277.1"/>
    </source>
</evidence>
<dbReference type="AlphaFoldDB" id="A0A1G7H1I2"/>